<comment type="caution">
    <text evidence="4">The sequence shown here is derived from an EMBL/GenBank/DDBJ whole genome shotgun (WGS) entry which is preliminary data.</text>
</comment>
<accession>A0A5A7PKR2</accession>
<evidence type="ECO:0000313" key="5">
    <source>
        <dbReference type="Proteomes" id="UP000325081"/>
    </source>
</evidence>
<dbReference type="AlphaFoldDB" id="A0A5A7PKR2"/>
<keyword evidence="2" id="KW-0560">Oxidoreductase</keyword>
<proteinExistence type="inferred from homology"/>
<evidence type="ECO:0000256" key="2">
    <source>
        <dbReference type="ARBA" id="ARBA00023002"/>
    </source>
</evidence>
<dbReference type="GO" id="GO:0006099">
    <property type="term" value="P:tricarboxylic acid cycle"/>
    <property type="evidence" value="ECO:0007669"/>
    <property type="project" value="TreeGrafter"/>
</dbReference>
<dbReference type="GO" id="GO:0004449">
    <property type="term" value="F:isocitrate dehydrogenase (NAD+) activity"/>
    <property type="evidence" value="ECO:0007669"/>
    <property type="project" value="TreeGrafter"/>
</dbReference>
<keyword evidence="5" id="KW-1185">Reference proteome</keyword>
<protein>
    <submittedName>
        <fullName evidence="4">Isocitrate dehydrogenase VI</fullName>
    </submittedName>
</protein>
<evidence type="ECO:0000256" key="1">
    <source>
        <dbReference type="ARBA" id="ARBA00007769"/>
    </source>
</evidence>
<dbReference type="Pfam" id="PF00180">
    <property type="entry name" value="Iso_dh"/>
    <property type="match status" value="1"/>
</dbReference>
<comment type="similarity">
    <text evidence="1">Belongs to the isocitrate and isopropylmalate dehydrogenases family.</text>
</comment>
<dbReference type="GO" id="GO:0005739">
    <property type="term" value="C:mitochondrion"/>
    <property type="evidence" value="ECO:0007669"/>
    <property type="project" value="TreeGrafter"/>
</dbReference>
<sequence>MLLAATESNGRRCILRPVKFAGPYRISAVVCQNSLSQIDDSSTAGGIFQHRGSAWVLSVFALVGRDTVSKRADVCRLKHGVCLKKCCFFTTVWTNSGKLQHKAYCEKHSTNQREKADTYKHGIDEFRSLKQVRLVKIPSLFDMFVMPNLYGGIINDLCTGLIGGLGLNPNLKKTLNVLISEAVVVILVPFASIHEKDVECSKHRLMVRRRNVDGKSEYLKRPPLKLEDDSLFARLFTEPCSLVVGGPSAPPCFKFSQQRLLTGGAPCYCHAGGSVYPPNHLEAPLWCFRQGKLLTLFIASSKVQIHDKFP</sequence>
<reference evidence="5" key="1">
    <citation type="journal article" date="2019" name="Curr. Biol.">
        <title>Genome Sequence of Striga asiatica Provides Insight into the Evolution of Plant Parasitism.</title>
        <authorList>
            <person name="Yoshida S."/>
            <person name="Kim S."/>
            <person name="Wafula E.K."/>
            <person name="Tanskanen J."/>
            <person name="Kim Y.M."/>
            <person name="Honaas L."/>
            <person name="Yang Z."/>
            <person name="Spallek T."/>
            <person name="Conn C.E."/>
            <person name="Ichihashi Y."/>
            <person name="Cheong K."/>
            <person name="Cui S."/>
            <person name="Der J.P."/>
            <person name="Gundlach H."/>
            <person name="Jiao Y."/>
            <person name="Hori C."/>
            <person name="Ishida J.K."/>
            <person name="Kasahara H."/>
            <person name="Kiba T."/>
            <person name="Kim M.S."/>
            <person name="Koo N."/>
            <person name="Laohavisit A."/>
            <person name="Lee Y.H."/>
            <person name="Lumba S."/>
            <person name="McCourt P."/>
            <person name="Mortimer J.C."/>
            <person name="Mutuku J.M."/>
            <person name="Nomura T."/>
            <person name="Sasaki-Sekimoto Y."/>
            <person name="Seto Y."/>
            <person name="Wang Y."/>
            <person name="Wakatake T."/>
            <person name="Sakakibara H."/>
            <person name="Demura T."/>
            <person name="Yamaguchi S."/>
            <person name="Yoneyama K."/>
            <person name="Manabe R.I."/>
            <person name="Nelson D.C."/>
            <person name="Schulman A.H."/>
            <person name="Timko M.P."/>
            <person name="dePamphilis C.W."/>
            <person name="Choi D."/>
            <person name="Shirasu K."/>
        </authorList>
    </citation>
    <scope>NUCLEOTIDE SEQUENCE [LARGE SCALE GENOMIC DNA]</scope>
    <source>
        <strain evidence="5">cv. UVA1</strain>
    </source>
</reference>
<organism evidence="4 5">
    <name type="scientific">Striga asiatica</name>
    <name type="common">Asiatic witchweed</name>
    <name type="synonym">Buchnera asiatica</name>
    <dbReference type="NCBI Taxonomy" id="4170"/>
    <lineage>
        <taxon>Eukaryota</taxon>
        <taxon>Viridiplantae</taxon>
        <taxon>Streptophyta</taxon>
        <taxon>Embryophyta</taxon>
        <taxon>Tracheophyta</taxon>
        <taxon>Spermatophyta</taxon>
        <taxon>Magnoliopsida</taxon>
        <taxon>eudicotyledons</taxon>
        <taxon>Gunneridae</taxon>
        <taxon>Pentapetalae</taxon>
        <taxon>asterids</taxon>
        <taxon>lamiids</taxon>
        <taxon>Lamiales</taxon>
        <taxon>Orobanchaceae</taxon>
        <taxon>Buchnereae</taxon>
        <taxon>Striga</taxon>
    </lineage>
</organism>
<dbReference type="Proteomes" id="UP000325081">
    <property type="component" value="Unassembled WGS sequence"/>
</dbReference>
<dbReference type="SUPFAM" id="SSF53659">
    <property type="entry name" value="Isocitrate/Isopropylmalate dehydrogenase-like"/>
    <property type="match status" value="1"/>
</dbReference>
<evidence type="ECO:0000259" key="3">
    <source>
        <dbReference type="Pfam" id="PF00180"/>
    </source>
</evidence>
<dbReference type="PANTHER" id="PTHR11835">
    <property type="entry name" value="DECARBOXYLATING DEHYDROGENASES-ISOCITRATE, ISOPROPYLMALATE, TARTRATE"/>
    <property type="match status" value="1"/>
</dbReference>
<dbReference type="PANTHER" id="PTHR11835:SF34">
    <property type="entry name" value="ISOCITRATE DEHYDROGENASE [NAD] SUBUNIT ALPHA, MITOCHONDRIAL"/>
    <property type="match status" value="1"/>
</dbReference>
<dbReference type="EMBL" id="BKCP01004738">
    <property type="protein sequence ID" value="GER33294.1"/>
    <property type="molecule type" value="Genomic_DNA"/>
</dbReference>
<name>A0A5A7PKR2_STRAF</name>
<feature type="domain" description="Isopropylmalate dehydrogenase-like" evidence="3">
    <location>
        <begin position="132"/>
        <end position="172"/>
    </location>
</feature>
<dbReference type="InterPro" id="IPR024084">
    <property type="entry name" value="IsoPropMal-DH-like_dom"/>
</dbReference>
<dbReference type="GO" id="GO:0006102">
    <property type="term" value="P:isocitrate metabolic process"/>
    <property type="evidence" value="ECO:0007669"/>
    <property type="project" value="TreeGrafter"/>
</dbReference>
<evidence type="ECO:0000313" key="4">
    <source>
        <dbReference type="EMBL" id="GER33294.1"/>
    </source>
</evidence>
<gene>
    <name evidence="4" type="ORF">STAS_09436</name>
</gene>
<dbReference type="Gene3D" id="3.40.718.10">
    <property type="entry name" value="Isopropylmalate Dehydrogenase"/>
    <property type="match status" value="1"/>
</dbReference>
<dbReference type="OrthoDB" id="20839at2759"/>